<dbReference type="Gene3D" id="3.50.50.60">
    <property type="entry name" value="FAD/NAD(P)-binding domain"/>
    <property type="match status" value="2"/>
</dbReference>
<dbReference type="OrthoDB" id="9807946at2"/>
<dbReference type="InterPro" id="IPR023753">
    <property type="entry name" value="FAD/NAD-binding_dom"/>
</dbReference>
<sequence length="459" mass="48386">MNYRIVIIGGGPGGYVAAIRAAKLGAKVALVEKDQVGGTCLNWGCIPTKALVSQAALVAAIRRSEELGIQVGQIAVDYGRMKERKDQVVNKLVGGVQYLLKKNKVEVIQGAGRIVAPGQVKVDLKDGGEMVLDAENIILATGTRPALIPALGYDGQRVMTSDEILNLTELPGEMLIIGGGVIGCEFACIFAELGVKITIVEALPTLLSTVDRDVQRQMQSILKKRGITVKTKSKITAVTKTADKVMALLENGEELVADKILISIGRTMNLAEQGLAELGVQFNDRGAVQVDSRLRTSVPGIYAIGDITGKIQLAHVASAQGMVAVDHIMGKEKEMDYSVVPSCIFTIPETAGVGLTTQEAEARGIKIKAGKFPFMASGKAVAMGETEGFVKILADPDTDRILGVHILGPHATDLIGEATLAIQLGATVEQLAGTIHAHPTLSEAVLEAAEALHGMAVHI</sequence>
<dbReference type="PANTHER" id="PTHR22912:SF151">
    <property type="entry name" value="DIHYDROLIPOYL DEHYDROGENASE, MITOCHONDRIAL"/>
    <property type="match status" value="1"/>
</dbReference>
<evidence type="ECO:0000313" key="18">
    <source>
        <dbReference type="Proteomes" id="UP000009234"/>
    </source>
</evidence>
<organism evidence="17 18">
    <name type="scientific">Desulforamulus ruminis (strain ATCC 23193 / DSM 2154 / NCIMB 8452 / DL)</name>
    <name type="common">Desulfotomaculum ruminis</name>
    <dbReference type="NCBI Taxonomy" id="696281"/>
    <lineage>
        <taxon>Bacteria</taxon>
        <taxon>Bacillati</taxon>
        <taxon>Bacillota</taxon>
        <taxon>Clostridia</taxon>
        <taxon>Eubacteriales</taxon>
        <taxon>Peptococcaceae</taxon>
        <taxon>Desulforamulus</taxon>
    </lineage>
</organism>
<feature type="binding site" evidence="12">
    <location>
        <position position="306"/>
    </location>
    <ligand>
        <name>FAD</name>
        <dbReference type="ChEBI" id="CHEBI:57692"/>
    </ligand>
</feature>
<dbReference type="PIRSF" id="PIRSF000350">
    <property type="entry name" value="Mercury_reductase_MerA"/>
    <property type="match status" value="1"/>
</dbReference>
<evidence type="ECO:0000259" key="16">
    <source>
        <dbReference type="Pfam" id="PF07992"/>
    </source>
</evidence>
<feature type="binding site" evidence="12">
    <location>
        <position position="49"/>
    </location>
    <ligand>
        <name>FAD</name>
        <dbReference type="ChEBI" id="CHEBI:57692"/>
    </ligand>
</feature>
<dbReference type="GO" id="GO:0050660">
    <property type="term" value="F:flavin adenine dinucleotide binding"/>
    <property type="evidence" value="ECO:0007669"/>
    <property type="project" value="InterPro"/>
</dbReference>
<dbReference type="InterPro" id="IPR036188">
    <property type="entry name" value="FAD/NAD-bd_sf"/>
</dbReference>
<dbReference type="SUPFAM" id="SSF55424">
    <property type="entry name" value="FAD/NAD-linked reductases, dimerisation (C-terminal) domain"/>
    <property type="match status" value="1"/>
</dbReference>
<dbReference type="EMBL" id="CP002780">
    <property type="protein sequence ID" value="AEG61605.1"/>
    <property type="molecule type" value="Genomic_DNA"/>
</dbReference>
<feature type="domain" description="FAD/NAD(P)-binding" evidence="16">
    <location>
        <begin position="3"/>
        <end position="321"/>
    </location>
</feature>
<dbReference type="AlphaFoldDB" id="F6DKX3"/>
<dbReference type="HOGENOM" id="CLU_016755_0_3_9"/>
<dbReference type="FunFam" id="3.30.390.30:FF:000001">
    <property type="entry name" value="Dihydrolipoyl dehydrogenase"/>
    <property type="match status" value="1"/>
</dbReference>
<dbReference type="InterPro" id="IPR050151">
    <property type="entry name" value="Class-I_Pyr_Nuc-Dis_Oxidored"/>
</dbReference>
<evidence type="ECO:0000256" key="8">
    <source>
        <dbReference type="ARBA" id="ARBA00023157"/>
    </source>
</evidence>
<feature type="active site" description="Proton acceptor" evidence="11">
    <location>
        <position position="438"/>
    </location>
</feature>
<evidence type="ECO:0000256" key="13">
    <source>
        <dbReference type="PIRSR" id="PIRSR000350-4"/>
    </source>
</evidence>
<evidence type="ECO:0000256" key="3">
    <source>
        <dbReference type="ARBA" id="ARBA00016961"/>
    </source>
</evidence>
<name>F6DKX3_DESRL</name>
<dbReference type="PANTHER" id="PTHR22912">
    <property type="entry name" value="DISULFIDE OXIDOREDUCTASE"/>
    <property type="match status" value="1"/>
</dbReference>
<dbReference type="InterPro" id="IPR006258">
    <property type="entry name" value="Lipoamide_DH"/>
</dbReference>
<feature type="disulfide bond" description="Redox-active" evidence="13">
    <location>
        <begin position="40"/>
        <end position="45"/>
    </location>
</feature>
<dbReference type="InterPro" id="IPR004099">
    <property type="entry name" value="Pyr_nucl-diS_OxRdtase_dimer"/>
</dbReference>
<comment type="similarity">
    <text evidence="1 14">Belongs to the class-I pyridine nucleotide-disulfide oxidoreductase family.</text>
</comment>
<keyword evidence="9 14" id="KW-0676">Redox-active center</keyword>
<keyword evidence="18" id="KW-1185">Reference proteome</keyword>
<evidence type="ECO:0000256" key="5">
    <source>
        <dbReference type="ARBA" id="ARBA00022827"/>
    </source>
</evidence>
<dbReference type="Pfam" id="PF07992">
    <property type="entry name" value="Pyr_redox_2"/>
    <property type="match status" value="1"/>
</dbReference>
<dbReference type="GO" id="GO:0005737">
    <property type="term" value="C:cytoplasm"/>
    <property type="evidence" value="ECO:0007669"/>
    <property type="project" value="UniProtKB-ARBA"/>
</dbReference>
<keyword evidence="4 14" id="KW-0285">Flavoprotein</keyword>
<gene>
    <name evidence="17" type="ordered locus">Desru_3401</name>
</gene>
<reference evidence="18" key="1">
    <citation type="submission" date="2011-05" db="EMBL/GenBank/DDBJ databases">
        <title>Complete sequence of Desulfotomaculum ruminis DSM 2154.</title>
        <authorList>
            <person name="Lucas S."/>
            <person name="Copeland A."/>
            <person name="Lapidus A."/>
            <person name="Cheng J.-F."/>
            <person name="Goodwin L."/>
            <person name="Pitluck S."/>
            <person name="Lu M."/>
            <person name="Detter J.C."/>
            <person name="Han C."/>
            <person name="Tapia R."/>
            <person name="Land M."/>
            <person name="Hauser L."/>
            <person name="Kyrpides N."/>
            <person name="Ivanova N."/>
            <person name="Mikhailova N."/>
            <person name="Pagani I."/>
            <person name="Stams A.J.M."/>
            <person name="Plugge C.M."/>
            <person name="Muyzer G."/>
            <person name="Kuever J."/>
            <person name="Parshina S.N."/>
            <person name="Ivanova A.E."/>
            <person name="Nazina T.N."/>
            <person name="Brambilla E."/>
            <person name="Spring S."/>
            <person name="Klenk H.-P."/>
            <person name="Woyke T."/>
        </authorList>
    </citation>
    <scope>NUCLEOTIDE SEQUENCE [LARGE SCALE GENOMIC DNA]</scope>
    <source>
        <strain evidence="18">ATCC 23193 / DSM 2154 / NCIB 8452 / DL</strain>
    </source>
</reference>
<dbReference type="NCBIfam" id="TIGR01350">
    <property type="entry name" value="lipoamide_DH"/>
    <property type="match status" value="1"/>
</dbReference>
<dbReference type="Pfam" id="PF02852">
    <property type="entry name" value="Pyr_redox_dim"/>
    <property type="match status" value="1"/>
</dbReference>
<evidence type="ECO:0000256" key="7">
    <source>
        <dbReference type="ARBA" id="ARBA00023027"/>
    </source>
</evidence>
<feature type="binding site" evidence="12">
    <location>
        <position position="265"/>
    </location>
    <ligand>
        <name>NAD(+)</name>
        <dbReference type="ChEBI" id="CHEBI:57540"/>
    </ligand>
</feature>
<dbReference type="RefSeq" id="WP_013843351.1">
    <property type="nucleotide sequence ID" value="NC_015589.1"/>
</dbReference>
<comment type="cofactor">
    <cofactor evidence="12 14">
        <name>FAD</name>
        <dbReference type="ChEBI" id="CHEBI:57692"/>
    </cofactor>
    <text evidence="12 14">Binds 1 FAD per subunit.</text>
</comment>
<accession>F6DKX3</accession>
<feature type="domain" description="Pyridine nucleotide-disulphide oxidoreductase dimerisation" evidence="15">
    <location>
        <begin position="340"/>
        <end position="449"/>
    </location>
</feature>
<feature type="binding site" evidence="12">
    <location>
        <begin position="178"/>
        <end position="185"/>
    </location>
    <ligand>
        <name>NAD(+)</name>
        <dbReference type="ChEBI" id="CHEBI:57540"/>
    </ligand>
</feature>
<dbReference type="Gene3D" id="3.30.390.30">
    <property type="match status" value="1"/>
</dbReference>
<dbReference type="STRING" id="696281.Desru_3401"/>
<keyword evidence="7 12" id="KW-0520">NAD</keyword>
<evidence type="ECO:0000256" key="2">
    <source>
        <dbReference type="ARBA" id="ARBA00012608"/>
    </source>
</evidence>
<feature type="binding site" evidence="12">
    <location>
        <position position="112"/>
    </location>
    <ligand>
        <name>FAD</name>
        <dbReference type="ChEBI" id="CHEBI:57692"/>
    </ligand>
</feature>
<evidence type="ECO:0000256" key="10">
    <source>
        <dbReference type="ARBA" id="ARBA00049187"/>
    </source>
</evidence>
<dbReference type="PRINTS" id="PR00411">
    <property type="entry name" value="PNDRDTASEI"/>
</dbReference>
<comment type="miscellaneous">
    <text evidence="14">The active site is a redox-active disulfide bond.</text>
</comment>
<evidence type="ECO:0000256" key="11">
    <source>
        <dbReference type="PIRSR" id="PIRSR000350-2"/>
    </source>
</evidence>
<dbReference type="PRINTS" id="PR00368">
    <property type="entry name" value="FADPNR"/>
</dbReference>
<dbReference type="GO" id="GO:0006103">
    <property type="term" value="P:2-oxoglutarate metabolic process"/>
    <property type="evidence" value="ECO:0007669"/>
    <property type="project" value="TreeGrafter"/>
</dbReference>
<evidence type="ECO:0000313" key="17">
    <source>
        <dbReference type="EMBL" id="AEG61605.1"/>
    </source>
</evidence>
<dbReference type="GO" id="GO:0004148">
    <property type="term" value="F:dihydrolipoyl dehydrogenase (NADH) activity"/>
    <property type="evidence" value="ECO:0007669"/>
    <property type="project" value="UniProtKB-EC"/>
</dbReference>
<feature type="binding site" evidence="12">
    <location>
        <position position="201"/>
    </location>
    <ligand>
        <name>NAD(+)</name>
        <dbReference type="ChEBI" id="CHEBI:57540"/>
    </ligand>
</feature>
<keyword evidence="8" id="KW-1015">Disulfide bond</keyword>
<evidence type="ECO:0000256" key="1">
    <source>
        <dbReference type="ARBA" id="ARBA00007532"/>
    </source>
</evidence>
<dbReference type="PROSITE" id="PS00076">
    <property type="entry name" value="PYRIDINE_REDOX_1"/>
    <property type="match status" value="1"/>
</dbReference>
<dbReference type="EC" id="1.8.1.4" evidence="2 14"/>
<dbReference type="Proteomes" id="UP000009234">
    <property type="component" value="Chromosome"/>
</dbReference>
<evidence type="ECO:0000256" key="14">
    <source>
        <dbReference type="RuleBase" id="RU003692"/>
    </source>
</evidence>
<proteinExistence type="inferred from homology"/>
<evidence type="ECO:0000256" key="9">
    <source>
        <dbReference type="ARBA" id="ARBA00023284"/>
    </source>
</evidence>
<keyword evidence="5 12" id="KW-0274">FAD</keyword>
<reference evidence="17 18" key="2">
    <citation type="journal article" date="2012" name="Stand. Genomic Sci.">
        <title>Complete genome sequence of the sulfate-reducing firmicute Desulfotomaculum ruminis type strain (DL(T)).</title>
        <authorList>
            <person name="Spring S."/>
            <person name="Visser M."/>
            <person name="Lu M."/>
            <person name="Copeland A."/>
            <person name="Lapidus A."/>
            <person name="Lucas S."/>
            <person name="Cheng J.F."/>
            <person name="Han C."/>
            <person name="Tapia R."/>
            <person name="Goodwin L.A."/>
            <person name="Pitluck S."/>
            <person name="Ivanova N."/>
            <person name="Land M."/>
            <person name="Hauser L."/>
            <person name="Larimer F."/>
            <person name="Rohde M."/>
            <person name="Goker M."/>
            <person name="Detter J.C."/>
            <person name="Kyrpides N.C."/>
            <person name="Woyke T."/>
            <person name="Schaap P.J."/>
            <person name="Plugge C.M."/>
            <person name="Muyzer G."/>
            <person name="Kuever J."/>
            <person name="Pereira I.A."/>
            <person name="Parshina S.N."/>
            <person name="Bernier-Latmani R."/>
            <person name="Stams A.J."/>
            <person name="Klenk H.P."/>
        </authorList>
    </citation>
    <scope>NUCLEOTIDE SEQUENCE [LARGE SCALE GENOMIC DNA]</scope>
    <source>
        <strain evidence="18">ATCC 23193 / DSM 2154 / NCIB 8452 / DL</strain>
    </source>
</reference>
<dbReference type="KEGG" id="dru:Desru_3401"/>
<dbReference type="InterPro" id="IPR001100">
    <property type="entry name" value="Pyr_nuc-diS_OxRdtase"/>
</dbReference>
<dbReference type="InterPro" id="IPR016156">
    <property type="entry name" value="FAD/NAD-linked_Rdtase_dimer_sf"/>
</dbReference>
<dbReference type="SUPFAM" id="SSF51905">
    <property type="entry name" value="FAD/NAD(P)-binding domain"/>
    <property type="match status" value="1"/>
</dbReference>
<keyword evidence="6 14" id="KW-0560">Oxidoreductase</keyword>
<evidence type="ECO:0000256" key="6">
    <source>
        <dbReference type="ARBA" id="ARBA00023002"/>
    </source>
</evidence>
<keyword evidence="12" id="KW-0547">Nucleotide-binding</keyword>
<evidence type="ECO:0000259" key="15">
    <source>
        <dbReference type="Pfam" id="PF02852"/>
    </source>
</evidence>
<protein>
    <recommendedName>
        <fullName evidence="3 14">Dihydrolipoyl dehydrogenase</fullName>
        <ecNumber evidence="2 14">1.8.1.4</ecNumber>
    </recommendedName>
</protein>
<dbReference type="eggNOG" id="COG1249">
    <property type="taxonomic scope" value="Bacteria"/>
</dbReference>
<dbReference type="InterPro" id="IPR012999">
    <property type="entry name" value="Pyr_OxRdtase_I_AS"/>
</dbReference>
<evidence type="ECO:0000256" key="12">
    <source>
        <dbReference type="PIRSR" id="PIRSR000350-3"/>
    </source>
</evidence>
<comment type="catalytic activity">
    <reaction evidence="10 14">
        <text>N(6)-[(R)-dihydrolipoyl]-L-lysyl-[protein] + NAD(+) = N(6)-[(R)-lipoyl]-L-lysyl-[protein] + NADH + H(+)</text>
        <dbReference type="Rhea" id="RHEA:15045"/>
        <dbReference type="Rhea" id="RHEA-COMP:10474"/>
        <dbReference type="Rhea" id="RHEA-COMP:10475"/>
        <dbReference type="ChEBI" id="CHEBI:15378"/>
        <dbReference type="ChEBI" id="CHEBI:57540"/>
        <dbReference type="ChEBI" id="CHEBI:57945"/>
        <dbReference type="ChEBI" id="CHEBI:83099"/>
        <dbReference type="ChEBI" id="CHEBI:83100"/>
        <dbReference type="EC" id="1.8.1.4"/>
    </reaction>
</comment>
<evidence type="ECO:0000256" key="4">
    <source>
        <dbReference type="ARBA" id="ARBA00022630"/>
    </source>
</evidence>